<organism evidence="2 3">
    <name type="scientific">Dreissena polymorpha</name>
    <name type="common">Zebra mussel</name>
    <name type="synonym">Mytilus polymorpha</name>
    <dbReference type="NCBI Taxonomy" id="45954"/>
    <lineage>
        <taxon>Eukaryota</taxon>
        <taxon>Metazoa</taxon>
        <taxon>Spiralia</taxon>
        <taxon>Lophotrochozoa</taxon>
        <taxon>Mollusca</taxon>
        <taxon>Bivalvia</taxon>
        <taxon>Autobranchia</taxon>
        <taxon>Heteroconchia</taxon>
        <taxon>Euheterodonta</taxon>
        <taxon>Imparidentia</taxon>
        <taxon>Neoheterodontei</taxon>
        <taxon>Myida</taxon>
        <taxon>Dreissenoidea</taxon>
        <taxon>Dreissenidae</taxon>
        <taxon>Dreissena</taxon>
    </lineage>
</organism>
<sequence length="112" mass="12354">MTTGRSKKADSTLTKTSQPKISARADADGNPLPRVPQSLIFGLNITARSTTSRSNQSPVSFRTIQDQKRSPSILKAVVEEAVRRQGNLRESKTSLPSLLSTEERQRLQNDFA</sequence>
<reference evidence="2" key="1">
    <citation type="journal article" date="2019" name="bioRxiv">
        <title>The Genome of the Zebra Mussel, Dreissena polymorpha: A Resource for Invasive Species Research.</title>
        <authorList>
            <person name="McCartney M.A."/>
            <person name="Auch B."/>
            <person name="Kono T."/>
            <person name="Mallez S."/>
            <person name="Zhang Y."/>
            <person name="Obille A."/>
            <person name="Becker A."/>
            <person name="Abrahante J.E."/>
            <person name="Garbe J."/>
            <person name="Badalamenti J.P."/>
            <person name="Herman A."/>
            <person name="Mangelson H."/>
            <person name="Liachko I."/>
            <person name="Sullivan S."/>
            <person name="Sone E.D."/>
            <person name="Koren S."/>
            <person name="Silverstein K.A.T."/>
            <person name="Beckman K.B."/>
            <person name="Gohl D.M."/>
        </authorList>
    </citation>
    <scope>NUCLEOTIDE SEQUENCE</scope>
    <source>
        <strain evidence="2">Duluth1</strain>
        <tissue evidence="2">Whole animal</tissue>
    </source>
</reference>
<evidence type="ECO:0000256" key="1">
    <source>
        <dbReference type="SAM" id="MobiDB-lite"/>
    </source>
</evidence>
<dbReference type="EMBL" id="JAIWYP010000001">
    <property type="protein sequence ID" value="KAH3882798.1"/>
    <property type="molecule type" value="Genomic_DNA"/>
</dbReference>
<evidence type="ECO:0000313" key="3">
    <source>
        <dbReference type="Proteomes" id="UP000828390"/>
    </source>
</evidence>
<reference evidence="2" key="2">
    <citation type="submission" date="2020-11" db="EMBL/GenBank/DDBJ databases">
        <authorList>
            <person name="McCartney M.A."/>
            <person name="Auch B."/>
            <person name="Kono T."/>
            <person name="Mallez S."/>
            <person name="Becker A."/>
            <person name="Gohl D.M."/>
            <person name="Silverstein K.A.T."/>
            <person name="Koren S."/>
            <person name="Bechman K.B."/>
            <person name="Herman A."/>
            <person name="Abrahante J.E."/>
            <person name="Garbe J."/>
        </authorList>
    </citation>
    <scope>NUCLEOTIDE SEQUENCE</scope>
    <source>
        <strain evidence="2">Duluth1</strain>
        <tissue evidence="2">Whole animal</tissue>
    </source>
</reference>
<dbReference type="Proteomes" id="UP000828390">
    <property type="component" value="Unassembled WGS sequence"/>
</dbReference>
<dbReference type="AlphaFoldDB" id="A0A9D4MSG0"/>
<feature type="compositionally biased region" description="Polar residues" evidence="1">
    <location>
        <begin position="11"/>
        <end position="20"/>
    </location>
</feature>
<comment type="caution">
    <text evidence="2">The sequence shown here is derived from an EMBL/GenBank/DDBJ whole genome shotgun (WGS) entry which is preliminary data.</text>
</comment>
<protein>
    <submittedName>
        <fullName evidence="2">Uncharacterized protein</fullName>
    </submittedName>
</protein>
<feature type="compositionally biased region" description="Basic and acidic residues" evidence="1">
    <location>
        <begin position="101"/>
        <end position="112"/>
    </location>
</feature>
<keyword evidence="3" id="KW-1185">Reference proteome</keyword>
<name>A0A9D4MSG0_DREPO</name>
<accession>A0A9D4MSG0</accession>
<feature type="compositionally biased region" description="Basic and acidic residues" evidence="1">
    <location>
        <begin position="82"/>
        <end position="92"/>
    </location>
</feature>
<evidence type="ECO:0000313" key="2">
    <source>
        <dbReference type="EMBL" id="KAH3882798.1"/>
    </source>
</evidence>
<feature type="region of interest" description="Disordered" evidence="1">
    <location>
        <begin position="82"/>
        <end position="112"/>
    </location>
</feature>
<gene>
    <name evidence="2" type="ORF">DPMN_006743</name>
</gene>
<feature type="region of interest" description="Disordered" evidence="1">
    <location>
        <begin position="47"/>
        <end position="66"/>
    </location>
</feature>
<feature type="region of interest" description="Disordered" evidence="1">
    <location>
        <begin position="1"/>
        <end position="36"/>
    </location>
</feature>
<proteinExistence type="predicted"/>
<feature type="compositionally biased region" description="Polar residues" evidence="1">
    <location>
        <begin position="47"/>
        <end position="64"/>
    </location>
</feature>